<feature type="compositionally biased region" description="Polar residues" evidence="1">
    <location>
        <begin position="124"/>
        <end position="137"/>
    </location>
</feature>
<name>A0AAD4NHP8_9BILA</name>
<comment type="caution">
    <text evidence="2">The sequence shown here is derived from an EMBL/GenBank/DDBJ whole genome shotgun (WGS) entry which is preliminary data.</text>
</comment>
<evidence type="ECO:0000256" key="1">
    <source>
        <dbReference type="SAM" id="MobiDB-lite"/>
    </source>
</evidence>
<accession>A0AAD4NHP8</accession>
<reference evidence="2" key="1">
    <citation type="submission" date="2022-01" db="EMBL/GenBank/DDBJ databases">
        <title>Genome Sequence Resource for Two Populations of Ditylenchus destructor, the Migratory Endoparasitic Phytonematode.</title>
        <authorList>
            <person name="Zhang H."/>
            <person name="Lin R."/>
            <person name="Xie B."/>
        </authorList>
    </citation>
    <scope>NUCLEOTIDE SEQUENCE</scope>
    <source>
        <strain evidence="2">BazhouSP</strain>
    </source>
</reference>
<dbReference type="Proteomes" id="UP001201812">
    <property type="component" value="Unassembled WGS sequence"/>
</dbReference>
<proteinExistence type="predicted"/>
<feature type="compositionally biased region" description="Basic and acidic residues" evidence="1">
    <location>
        <begin position="171"/>
        <end position="215"/>
    </location>
</feature>
<feature type="region of interest" description="Disordered" evidence="1">
    <location>
        <begin position="1"/>
        <end position="54"/>
    </location>
</feature>
<dbReference type="EMBL" id="JAKKPZ010000002">
    <property type="protein sequence ID" value="KAI1725920.1"/>
    <property type="molecule type" value="Genomic_DNA"/>
</dbReference>
<organism evidence="2 3">
    <name type="scientific">Ditylenchus destructor</name>
    <dbReference type="NCBI Taxonomy" id="166010"/>
    <lineage>
        <taxon>Eukaryota</taxon>
        <taxon>Metazoa</taxon>
        <taxon>Ecdysozoa</taxon>
        <taxon>Nematoda</taxon>
        <taxon>Chromadorea</taxon>
        <taxon>Rhabditida</taxon>
        <taxon>Tylenchina</taxon>
        <taxon>Tylenchomorpha</taxon>
        <taxon>Sphaerularioidea</taxon>
        <taxon>Anguinidae</taxon>
        <taxon>Anguininae</taxon>
        <taxon>Ditylenchus</taxon>
    </lineage>
</organism>
<feature type="compositionally biased region" description="Polar residues" evidence="1">
    <location>
        <begin position="39"/>
        <end position="50"/>
    </location>
</feature>
<keyword evidence="3" id="KW-1185">Reference proteome</keyword>
<feature type="compositionally biased region" description="Basic and acidic residues" evidence="1">
    <location>
        <begin position="227"/>
        <end position="277"/>
    </location>
</feature>
<evidence type="ECO:0000313" key="3">
    <source>
        <dbReference type="Proteomes" id="UP001201812"/>
    </source>
</evidence>
<feature type="region of interest" description="Disordered" evidence="1">
    <location>
        <begin position="124"/>
        <end position="329"/>
    </location>
</feature>
<gene>
    <name evidence="2" type="ORF">DdX_02607</name>
</gene>
<feature type="compositionally biased region" description="Basic and acidic residues" evidence="1">
    <location>
        <begin position="1"/>
        <end position="15"/>
    </location>
</feature>
<dbReference type="AlphaFoldDB" id="A0AAD4NHP8"/>
<protein>
    <submittedName>
        <fullName evidence="2">Uncharacterized protein</fullName>
    </submittedName>
</protein>
<feature type="compositionally biased region" description="Basic and acidic residues" evidence="1">
    <location>
        <begin position="138"/>
        <end position="149"/>
    </location>
</feature>
<evidence type="ECO:0000313" key="2">
    <source>
        <dbReference type="EMBL" id="KAI1725920.1"/>
    </source>
</evidence>
<sequence length="397" mass="44692">MDEKQPESEAKDENATVHLTEAVEVTNMEVATEAENVEGSENLTETSPSPTDKHLIESGVTEAHVHVQLSHSNASETCAEPIEESNTLAHDTKIEEGINENAIQEITDIKMSESLQNETLYFSAQDETVENASMESETGSKTEQNAKENEENEGVANVAVTDQGEQSTVETKMETLDNERKEVKPNDEGEILSDHESHDVNEAGESKAKDTAEMRKRPRVKEENDENLPKTEKTEESPSNKKAALEHLRSMRFSRKDPFGESSSRDHRPYDSHKFGGRDVSPVRSKPLGDSTSQRTTPHRAEAENGRRRRTSTRQQGDSVTSAAEEQRRQRSTMFLLQNEQQRAQHHRELPAVVQKNAQTGQPLKQRIETLLAVPDDHVMKMPANELRYLIFKLDRC</sequence>